<keyword evidence="4" id="KW-0808">Transferase</keyword>
<dbReference type="EMBL" id="CP029843">
    <property type="protein sequence ID" value="AWV07369.1"/>
    <property type="molecule type" value="Genomic_DNA"/>
</dbReference>
<keyword evidence="12" id="KW-1185">Reference proteome</keyword>
<evidence type="ECO:0000313" key="12">
    <source>
        <dbReference type="Proteomes" id="UP000249447"/>
    </source>
</evidence>
<evidence type="ECO:0000256" key="7">
    <source>
        <dbReference type="ARBA" id="ARBA00022840"/>
    </source>
</evidence>
<dbReference type="InterPro" id="IPR011009">
    <property type="entry name" value="Kinase-like_dom_sf"/>
</dbReference>
<dbReference type="InterPro" id="IPR051678">
    <property type="entry name" value="AGP_Transferase"/>
</dbReference>
<evidence type="ECO:0000256" key="8">
    <source>
        <dbReference type="ARBA" id="ARBA00023251"/>
    </source>
</evidence>
<feature type="domain" description="Aminoglycoside phosphotransferase" evidence="10">
    <location>
        <begin position="9"/>
        <end position="159"/>
    </location>
</feature>
<accession>A0A2U9TCS3</accession>
<dbReference type="SUPFAM" id="SSF56112">
    <property type="entry name" value="Protein kinase-like (PK-like)"/>
    <property type="match status" value="1"/>
</dbReference>
<dbReference type="KEGG" id="lmb:C9I47_1673"/>
<dbReference type="Pfam" id="PF01636">
    <property type="entry name" value="APH"/>
    <property type="match status" value="1"/>
</dbReference>
<name>A0A2U9TCS3_9GAMM</name>
<evidence type="ECO:0000256" key="6">
    <source>
        <dbReference type="ARBA" id="ARBA00022777"/>
    </source>
</evidence>
<dbReference type="PANTHER" id="PTHR21310:SF41">
    <property type="entry name" value="3'-PHOSPHOTRANSFERASE, PUTATIVE-RELATED"/>
    <property type="match status" value="1"/>
</dbReference>
<evidence type="ECO:0000256" key="1">
    <source>
        <dbReference type="ARBA" id="ARBA00006219"/>
    </source>
</evidence>
<dbReference type="AlphaFoldDB" id="A0A2U9TCS3"/>
<keyword evidence="8" id="KW-0046">Antibiotic resistance</keyword>
<dbReference type="Gene3D" id="3.90.1200.10">
    <property type="match status" value="1"/>
</dbReference>
<dbReference type="InterPro" id="IPR024165">
    <property type="entry name" value="Kan/Strep_kinase"/>
</dbReference>
<organism evidence="11 12">
    <name type="scientific">Marilutibacter maris</name>
    <dbReference type="NCBI Taxonomy" id="1605891"/>
    <lineage>
        <taxon>Bacteria</taxon>
        <taxon>Pseudomonadati</taxon>
        <taxon>Pseudomonadota</taxon>
        <taxon>Gammaproteobacteria</taxon>
        <taxon>Lysobacterales</taxon>
        <taxon>Lysobacteraceae</taxon>
        <taxon>Marilutibacter</taxon>
    </lineage>
</organism>
<comment type="catalytic activity">
    <reaction evidence="9">
        <text>kanamycin A + ATP = kanamycin 3'-phosphate + ADP + H(+)</text>
        <dbReference type="Rhea" id="RHEA:24256"/>
        <dbReference type="ChEBI" id="CHEBI:15378"/>
        <dbReference type="ChEBI" id="CHEBI:30616"/>
        <dbReference type="ChEBI" id="CHEBI:57909"/>
        <dbReference type="ChEBI" id="CHEBI:58214"/>
        <dbReference type="ChEBI" id="CHEBI:456216"/>
        <dbReference type="EC" id="2.7.1.95"/>
    </reaction>
</comment>
<reference evidence="11 12" key="1">
    <citation type="submission" date="2018-05" db="EMBL/GenBank/DDBJ databases">
        <title>The complete genome of Lysobacter maris HZ9B, a marine bacterium antagonistic against terrestrial plant pathogens.</title>
        <authorList>
            <person name="Zhang X.-Q."/>
        </authorList>
    </citation>
    <scope>NUCLEOTIDE SEQUENCE [LARGE SCALE GENOMIC DNA]</scope>
    <source>
        <strain evidence="11 12">HZ9B</strain>
    </source>
</reference>
<proteinExistence type="inferred from homology"/>
<keyword evidence="5" id="KW-0547">Nucleotide-binding</keyword>
<evidence type="ECO:0000256" key="9">
    <source>
        <dbReference type="ARBA" id="ARBA00048925"/>
    </source>
</evidence>
<dbReference type="InterPro" id="IPR002575">
    <property type="entry name" value="Aminoglycoside_PTrfase"/>
</dbReference>
<dbReference type="CDD" id="cd05150">
    <property type="entry name" value="APH"/>
    <property type="match status" value="1"/>
</dbReference>
<dbReference type="EC" id="2.7.1.95" evidence="2"/>
<evidence type="ECO:0000256" key="4">
    <source>
        <dbReference type="ARBA" id="ARBA00022679"/>
    </source>
</evidence>
<dbReference type="NCBIfam" id="NF033068">
    <property type="entry name" value="APH_3p"/>
    <property type="match status" value="1"/>
</dbReference>
<protein>
    <recommendedName>
        <fullName evidence="3">Aminoglycoside 3'-phosphotransferase</fullName>
        <ecNumber evidence="2">2.7.1.95</ecNumber>
    </recommendedName>
</protein>
<keyword evidence="7" id="KW-0067">ATP-binding</keyword>
<evidence type="ECO:0000256" key="5">
    <source>
        <dbReference type="ARBA" id="ARBA00022741"/>
    </source>
</evidence>
<dbReference type="PANTHER" id="PTHR21310">
    <property type="entry name" value="AMINOGLYCOSIDE PHOSPHOTRANSFERASE-RELATED-RELATED"/>
    <property type="match status" value="1"/>
</dbReference>
<gene>
    <name evidence="11" type="ORF">C9I47_1673</name>
</gene>
<sequence>MAIQVMEARPDIRDAVVDAIAAFLRRLHAIPVAECPFDSDRAYRLIQARKRIDTGRVDVDDFDDEREGWTVEQVWKTMLDLPPFEPDPVVTHGDFTLDNLLIREGEVTGCIDTGRLGVADRYQDLAILWNGLGHFGPLLQARFLQQYGIAEMNWDKLRFHLMLDEFF</sequence>
<evidence type="ECO:0000256" key="2">
    <source>
        <dbReference type="ARBA" id="ARBA00012193"/>
    </source>
</evidence>
<evidence type="ECO:0000259" key="10">
    <source>
        <dbReference type="Pfam" id="PF01636"/>
    </source>
</evidence>
<dbReference type="Proteomes" id="UP000249447">
    <property type="component" value="Chromosome"/>
</dbReference>
<dbReference type="GO" id="GO:0008910">
    <property type="term" value="F:kanamycin kinase activity"/>
    <property type="evidence" value="ECO:0007669"/>
    <property type="project" value="UniProtKB-EC"/>
</dbReference>
<dbReference type="GO" id="GO:0005524">
    <property type="term" value="F:ATP binding"/>
    <property type="evidence" value="ECO:0007669"/>
    <property type="project" value="UniProtKB-KW"/>
</dbReference>
<comment type="similarity">
    <text evidence="1">Belongs to the aminoglycoside phosphotransferase family.</text>
</comment>
<dbReference type="GO" id="GO:0046677">
    <property type="term" value="P:response to antibiotic"/>
    <property type="evidence" value="ECO:0007669"/>
    <property type="project" value="UniProtKB-KW"/>
</dbReference>
<evidence type="ECO:0000256" key="3">
    <source>
        <dbReference type="ARBA" id="ARBA00017903"/>
    </source>
</evidence>
<keyword evidence="6" id="KW-0418">Kinase</keyword>
<evidence type="ECO:0000313" key="11">
    <source>
        <dbReference type="EMBL" id="AWV07369.1"/>
    </source>
</evidence>